<feature type="region of interest" description="Disordered" evidence="1">
    <location>
        <begin position="120"/>
        <end position="147"/>
    </location>
</feature>
<evidence type="ECO:0000313" key="3">
    <source>
        <dbReference type="Proteomes" id="UP000193920"/>
    </source>
</evidence>
<reference evidence="2 3" key="1">
    <citation type="submission" date="2016-08" db="EMBL/GenBank/DDBJ databases">
        <title>A Parts List for Fungal Cellulosomes Revealed by Comparative Genomics.</title>
        <authorList>
            <consortium name="DOE Joint Genome Institute"/>
            <person name="Haitjema C.H."/>
            <person name="Gilmore S.P."/>
            <person name="Henske J.K."/>
            <person name="Solomon K.V."/>
            <person name="De Groot R."/>
            <person name="Kuo A."/>
            <person name="Mondo S.J."/>
            <person name="Salamov A.A."/>
            <person name="Labutti K."/>
            <person name="Zhao Z."/>
            <person name="Chiniquy J."/>
            <person name="Barry K."/>
            <person name="Brewer H.M."/>
            <person name="Purvine S.O."/>
            <person name="Wright A.T."/>
            <person name="Boxma B."/>
            <person name="Van Alen T."/>
            <person name="Hackstein J.H."/>
            <person name="Baker S.E."/>
            <person name="Grigoriev I.V."/>
            <person name="O'Malley M.A."/>
        </authorList>
    </citation>
    <scope>NUCLEOTIDE SEQUENCE [LARGE SCALE GENOMIC DNA]</scope>
    <source>
        <strain evidence="2 3">G1</strain>
    </source>
</reference>
<accession>A0A1Y2A5D2</accession>
<protein>
    <submittedName>
        <fullName evidence="2">Uncharacterized protein</fullName>
    </submittedName>
</protein>
<keyword evidence="3" id="KW-1185">Reference proteome</keyword>
<evidence type="ECO:0000256" key="1">
    <source>
        <dbReference type="SAM" id="MobiDB-lite"/>
    </source>
</evidence>
<gene>
    <name evidence="2" type="ORF">LY90DRAFT_517579</name>
</gene>
<dbReference type="Proteomes" id="UP000193920">
    <property type="component" value="Unassembled WGS sequence"/>
</dbReference>
<name>A0A1Y2A5D2_9FUNG</name>
<dbReference type="EMBL" id="MCOG01000326">
    <property type="protein sequence ID" value="ORY17540.1"/>
    <property type="molecule type" value="Genomic_DNA"/>
</dbReference>
<proteinExistence type="predicted"/>
<comment type="caution">
    <text evidence="2">The sequence shown here is derived from an EMBL/GenBank/DDBJ whole genome shotgun (WGS) entry which is preliminary data.</text>
</comment>
<organism evidence="2 3">
    <name type="scientific">Neocallimastix californiae</name>
    <dbReference type="NCBI Taxonomy" id="1754190"/>
    <lineage>
        <taxon>Eukaryota</taxon>
        <taxon>Fungi</taxon>
        <taxon>Fungi incertae sedis</taxon>
        <taxon>Chytridiomycota</taxon>
        <taxon>Chytridiomycota incertae sedis</taxon>
        <taxon>Neocallimastigomycetes</taxon>
        <taxon>Neocallimastigales</taxon>
        <taxon>Neocallimastigaceae</taxon>
        <taxon>Neocallimastix</taxon>
    </lineage>
</organism>
<dbReference type="AlphaFoldDB" id="A0A1Y2A5D2"/>
<sequence>MLKINLLFDKIESNNKLYYLRMSFKQYYPSVYERLTYAVVKDEEMNIIKQIIELSLRENETNTLNTKKNLGEIRSNNQPYDAQPLYKKRCLLYGSTEHVLYQCNMKDSFFNWKKNEKKKMNEKERKKEEENYNVEVNVEGSNDNNNF</sequence>
<evidence type="ECO:0000313" key="2">
    <source>
        <dbReference type="EMBL" id="ORY17540.1"/>
    </source>
</evidence>
<feature type="compositionally biased region" description="Basic and acidic residues" evidence="1">
    <location>
        <begin position="120"/>
        <end position="130"/>
    </location>
</feature>